<protein>
    <submittedName>
        <fullName evidence="2">Uncharacterized protein</fullName>
    </submittedName>
</protein>
<dbReference type="InterPro" id="IPR010239">
    <property type="entry name" value="CHP02001"/>
</dbReference>
<reference evidence="2 3" key="1">
    <citation type="submission" date="2019-12" db="EMBL/GenBank/DDBJ databases">
        <title>Novel species isolated from a subtropical stream in China.</title>
        <authorList>
            <person name="Lu H."/>
        </authorList>
    </citation>
    <scope>NUCLEOTIDE SEQUENCE [LARGE SCALE GENOMIC DNA]</scope>
    <source>
        <strain evidence="2 3">FT50W</strain>
    </source>
</reference>
<evidence type="ECO:0000313" key="3">
    <source>
        <dbReference type="Proteomes" id="UP000474565"/>
    </source>
</evidence>
<dbReference type="NCBIfam" id="TIGR02001">
    <property type="entry name" value="gcw_chp"/>
    <property type="match status" value="1"/>
</dbReference>
<dbReference type="Pfam" id="PF09694">
    <property type="entry name" value="Gcw_chp"/>
    <property type="match status" value="1"/>
</dbReference>
<evidence type="ECO:0000256" key="1">
    <source>
        <dbReference type="SAM" id="SignalP"/>
    </source>
</evidence>
<keyword evidence="1" id="KW-0732">Signal</keyword>
<name>A0A6L8MEZ6_9BURK</name>
<sequence>MKMKAITSAAILSLLAGAALADDATLTGHVDLTSKYILRGISSTYGPSKPGTGNANADAPESEHPVLQWGADWTHPDGFYAGYWASQINYSYRQLGKSYADRSITDFQHDKSVENDFYGGYNGKLGEVGYTLGLTGYYYLNGTNSNAFETKLGISYGPFSAAAQTLLKDVIWGNKGDTYWTLNYTQPLPADITFTASLGYYTYKKEGRYLGSTDTFAGLACGAGTSFLVNGCFAGGTPKSSGFRHLVIGFTQPIGNSGFTWGLQGLIGGDNRFGVSQDSRVSGTLSYGF</sequence>
<organism evidence="2 3">
    <name type="scientific">Duganella lactea</name>
    <dbReference type="NCBI Taxonomy" id="2692173"/>
    <lineage>
        <taxon>Bacteria</taxon>
        <taxon>Pseudomonadati</taxon>
        <taxon>Pseudomonadota</taxon>
        <taxon>Betaproteobacteria</taxon>
        <taxon>Burkholderiales</taxon>
        <taxon>Oxalobacteraceae</taxon>
        <taxon>Telluria group</taxon>
        <taxon>Duganella</taxon>
    </lineage>
</organism>
<evidence type="ECO:0000313" key="2">
    <source>
        <dbReference type="EMBL" id="MYM81044.1"/>
    </source>
</evidence>
<feature type="signal peptide" evidence="1">
    <location>
        <begin position="1"/>
        <end position="21"/>
    </location>
</feature>
<dbReference type="RefSeq" id="WP_161018350.1">
    <property type="nucleotide sequence ID" value="NZ_WWCP01000002.1"/>
</dbReference>
<gene>
    <name evidence="2" type="ORF">GTP44_03595</name>
</gene>
<feature type="chain" id="PRO_5027087685" evidence="1">
    <location>
        <begin position="22"/>
        <end position="289"/>
    </location>
</feature>
<comment type="caution">
    <text evidence="2">The sequence shown here is derived from an EMBL/GenBank/DDBJ whole genome shotgun (WGS) entry which is preliminary data.</text>
</comment>
<proteinExistence type="predicted"/>
<dbReference type="Proteomes" id="UP000474565">
    <property type="component" value="Unassembled WGS sequence"/>
</dbReference>
<accession>A0A6L8MEZ6</accession>
<dbReference type="EMBL" id="WWCP01000002">
    <property type="protein sequence ID" value="MYM81044.1"/>
    <property type="molecule type" value="Genomic_DNA"/>
</dbReference>
<dbReference type="AlphaFoldDB" id="A0A6L8MEZ6"/>